<gene>
    <name evidence="1" type="ORF">Tci_030545</name>
</gene>
<dbReference type="Pfam" id="PF14223">
    <property type="entry name" value="Retrotran_gag_2"/>
    <property type="match status" value="1"/>
</dbReference>
<dbReference type="EMBL" id="BKCJ010004025">
    <property type="protein sequence ID" value="GEU58567.1"/>
    <property type="molecule type" value="Genomic_DNA"/>
</dbReference>
<evidence type="ECO:0000313" key="1">
    <source>
        <dbReference type="EMBL" id="GEU58567.1"/>
    </source>
</evidence>
<accession>A0A6L2LCC2</accession>
<proteinExistence type="predicted"/>
<reference evidence="1" key="1">
    <citation type="journal article" date="2019" name="Sci. Rep.">
        <title>Draft genome of Tanacetum cinerariifolium, the natural source of mosquito coil.</title>
        <authorList>
            <person name="Yamashiro T."/>
            <person name="Shiraishi A."/>
            <person name="Satake H."/>
            <person name="Nakayama K."/>
        </authorList>
    </citation>
    <scope>NUCLEOTIDE SEQUENCE</scope>
</reference>
<sequence length="447" mass="52150">MAGNTVKEMTTNFEKLDKFEGHDFRRWQKKMHFLLTTLNVVYVLSTPMPELMEADSVEAIKRRAKWENDDYICRGHILNCISHSLFDIYQNVELAKELWNSLDSKYMEEDASSKKFLVSNFNNYKMVDSRPVMEQFNEFLRILGQYTQHGLKMDESIYISSVTDKLPHSKKDFKQTLKQGEEVRNGRDYGRTSNLLEEKHTVHGDGISIYKRRRLDYKATASEKSRRRLNIGRYDTQYYMENPEQAFVDYTSSCTDEARGRGFLETSNVVIDYRKAKIAVGEGVMRSVFGLKETDPGEEKAPYWTTLGKRKSYKPRPSSDGIGAQTLYYARKEFMDCHLPGESEMARDAEINPFKDVLVFRRMVEFLGALRINLKGNIWESEDLIVKPINWNKKPKDKDGTWHAKIKIIGPDGEEFTKTFQSIPTSRKLSEKENPREIIDLDHFYDT</sequence>
<dbReference type="AlphaFoldDB" id="A0A6L2LCC2"/>
<name>A0A6L2LCC2_TANCI</name>
<dbReference type="PANTHER" id="PTHR47592:SF29">
    <property type="entry name" value="ZINC FINGER, CCHC-TYPE"/>
    <property type="match status" value="1"/>
</dbReference>
<organism evidence="1">
    <name type="scientific">Tanacetum cinerariifolium</name>
    <name type="common">Dalmatian daisy</name>
    <name type="synonym">Chrysanthemum cinerariifolium</name>
    <dbReference type="NCBI Taxonomy" id="118510"/>
    <lineage>
        <taxon>Eukaryota</taxon>
        <taxon>Viridiplantae</taxon>
        <taxon>Streptophyta</taxon>
        <taxon>Embryophyta</taxon>
        <taxon>Tracheophyta</taxon>
        <taxon>Spermatophyta</taxon>
        <taxon>Magnoliopsida</taxon>
        <taxon>eudicotyledons</taxon>
        <taxon>Gunneridae</taxon>
        <taxon>Pentapetalae</taxon>
        <taxon>asterids</taxon>
        <taxon>campanulids</taxon>
        <taxon>Asterales</taxon>
        <taxon>Asteraceae</taxon>
        <taxon>Asteroideae</taxon>
        <taxon>Anthemideae</taxon>
        <taxon>Anthemidinae</taxon>
        <taxon>Tanacetum</taxon>
    </lineage>
</organism>
<comment type="caution">
    <text evidence="1">The sequence shown here is derived from an EMBL/GenBank/DDBJ whole genome shotgun (WGS) entry which is preliminary data.</text>
</comment>
<dbReference type="PANTHER" id="PTHR47592">
    <property type="entry name" value="PBF68 PROTEIN"/>
    <property type="match status" value="1"/>
</dbReference>
<protein>
    <submittedName>
        <fullName evidence="1">Zinc finger, CCHC-type</fullName>
    </submittedName>
</protein>